<dbReference type="Gene3D" id="3.40.50.1820">
    <property type="entry name" value="alpha/beta hydrolase"/>
    <property type="match status" value="1"/>
</dbReference>
<keyword evidence="5" id="KW-1185">Reference proteome</keyword>
<feature type="transmembrane region" description="Helical" evidence="1">
    <location>
        <begin position="330"/>
        <end position="348"/>
    </location>
</feature>
<dbReference type="EMBL" id="CAMXCT020006711">
    <property type="protein sequence ID" value="CAL1172117.1"/>
    <property type="molecule type" value="Genomic_DNA"/>
</dbReference>
<dbReference type="EMBL" id="CAMXCT010006711">
    <property type="protein sequence ID" value="CAI4018742.1"/>
    <property type="molecule type" value="Genomic_DNA"/>
</dbReference>
<protein>
    <submittedName>
        <fullName evidence="4">Multisite-specific tRNA:(Cytosine-C(5))-methyltransferase</fullName>
    </submittedName>
</protein>
<keyword evidence="1" id="KW-1133">Transmembrane helix</keyword>
<keyword evidence="1" id="KW-0812">Transmembrane</keyword>
<proteinExistence type="predicted"/>
<evidence type="ECO:0000256" key="1">
    <source>
        <dbReference type="SAM" id="Phobius"/>
    </source>
</evidence>
<feature type="transmembrane region" description="Helical" evidence="1">
    <location>
        <begin position="546"/>
        <end position="568"/>
    </location>
</feature>
<accession>A0A9P1M2P3</accession>
<dbReference type="EMBL" id="CAMXCT030006711">
    <property type="protein sequence ID" value="CAL4806054.1"/>
    <property type="molecule type" value="Genomic_DNA"/>
</dbReference>
<feature type="transmembrane region" description="Helical" evidence="1">
    <location>
        <begin position="301"/>
        <end position="321"/>
    </location>
</feature>
<reference evidence="4 5" key="2">
    <citation type="submission" date="2024-05" db="EMBL/GenBank/DDBJ databases">
        <authorList>
            <person name="Chen Y."/>
            <person name="Shah S."/>
            <person name="Dougan E. K."/>
            <person name="Thang M."/>
            <person name="Chan C."/>
        </authorList>
    </citation>
    <scope>NUCLEOTIDE SEQUENCE [LARGE SCALE GENOMIC DNA]</scope>
</reference>
<dbReference type="AlphaFoldDB" id="A0A9P1M2P3"/>
<feature type="transmembrane region" description="Helical" evidence="1">
    <location>
        <begin position="588"/>
        <end position="608"/>
    </location>
</feature>
<feature type="transmembrane region" description="Helical" evidence="1">
    <location>
        <begin position="461"/>
        <end position="478"/>
    </location>
</feature>
<feature type="domain" description="Serine hydrolase" evidence="2">
    <location>
        <begin position="49"/>
        <end position="183"/>
    </location>
</feature>
<dbReference type="InterPro" id="IPR005645">
    <property type="entry name" value="FSH-like_dom"/>
</dbReference>
<dbReference type="Pfam" id="PF03959">
    <property type="entry name" value="FSH1"/>
    <property type="match status" value="1"/>
</dbReference>
<evidence type="ECO:0000259" key="2">
    <source>
        <dbReference type="Pfam" id="PF03959"/>
    </source>
</evidence>
<dbReference type="InterPro" id="IPR029058">
    <property type="entry name" value="AB_hydrolase_fold"/>
</dbReference>
<reference evidence="3" key="1">
    <citation type="submission" date="2022-10" db="EMBL/GenBank/DDBJ databases">
        <authorList>
            <person name="Chen Y."/>
            <person name="Dougan E. K."/>
            <person name="Chan C."/>
            <person name="Rhodes N."/>
            <person name="Thang M."/>
        </authorList>
    </citation>
    <scope>NUCLEOTIDE SEQUENCE</scope>
</reference>
<gene>
    <name evidence="3" type="ORF">C1SCF055_LOCUS43285</name>
</gene>
<dbReference type="OrthoDB" id="419827at2759"/>
<organism evidence="3">
    <name type="scientific">Cladocopium goreaui</name>
    <dbReference type="NCBI Taxonomy" id="2562237"/>
    <lineage>
        <taxon>Eukaryota</taxon>
        <taxon>Sar</taxon>
        <taxon>Alveolata</taxon>
        <taxon>Dinophyceae</taxon>
        <taxon>Suessiales</taxon>
        <taxon>Symbiodiniaceae</taxon>
        <taxon>Cladocopium</taxon>
    </lineage>
</organism>
<feature type="transmembrane region" description="Helical" evidence="1">
    <location>
        <begin position="516"/>
        <end position="534"/>
    </location>
</feature>
<feature type="transmembrane region" description="Helical" evidence="1">
    <location>
        <begin position="490"/>
        <end position="510"/>
    </location>
</feature>
<evidence type="ECO:0000313" key="3">
    <source>
        <dbReference type="EMBL" id="CAI4018742.1"/>
    </source>
</evidence>
<evidence type="ECO:0000313" key="4">
    <source>
        <dbReference type="EMBL" id="CAL4806054.1"/>
    </source>
</evidence>
<feature type="transmembrane region" description="Helical" evidence="1">
    <location>
        <begin position="368"/>
        <end position="387"/>
    </location>
</feature>
<comment type="caution">
    <text evidence="3">The sequence shown here is derived from an EMBL/GenBank/DDBJ whole genome shotgun (WGS) entry which is preliminary data.</text>
</comment>
<sequence length="1062" mass="117577">MDFDDLDDAEETLGPKLVDLREQKRAELQLSKAPHPAPKGKGFGGGTKRTQKLLYLHGPGSNNAMSEKQVQAVFKNLKWVVDFHLLEWHYLEGTINHKLEEIHWDPAVQKTFAPFGRPCGESFDGYMSYVTILNESHQKESWIGPKTSNQGYEDVMDDIAKNLAANGPYDGLCGFDIGASLAFEVDYRGEAGYSQELRQAAEMEAETENHSNAPDVNVDKASAGSLGSIFDSPFRLSPEMSLAVLPAYYVRHSSSFPTIRRGANVSDVFSPFAKVRTRIVPVQPHNTFATAVDVEIATPEIIVSVYLLLFVPLAMAWAYFVHYGCKEKHYLIMVPFTLCAFTVGLDLVNQSLSTLTAAPMAMTAIQAGFMSAATMLWTVGCHVYMLIARIRSNEAPPPLVKSRSGERSPSRVPSELTLYPLSCTTQTKLLFGWTPAALWFVAYQLINHEVSMYCSLSERTVFLNMCPLFALFIEPLVLPSRVENVLNQTFSSKMALITMAFGAVLFSLQYPDFSANGLRSAGLLVALVLPYRLLQRMLLADCQDAPATLLCAFDGLLLTVPAACLTVLNERFFLEAWNVWLHNPSIMLMFGLSIFAFIGNHLSVLYLLKATSGPQEQTHPKATSTLVFGNLSNFVVVFEGIVFFSDPVFEAPLVFTGIALSLLGGVWYAIEQSDPADDGKISMNEDGEAGKLTNGGNAPRNEKFRYLLLFSCRGHREMAEHGQGTLRPKSPLQIPCFLSWSEEDDSKQFSNYEDLALYIHPRFRRICLHSQGHRPPNFQKNTKECEVLDNFIGEMQAGSYHPGEDEDVSSAIYKGFWLPLPRQQGPELQDGPVKLIVIPDPLGQHGPLPDAAEKERQRFPAQEPAEVCAKRLDVFRQISGCKCDDFQVEGVHVIGVNFDPAQSRLPWHPVVQERDNSMAYAVGAGRSRWLQAEDEVQLPWQSLEDLAVKLLEETEIAPGDNIALLGLGTGAHVAFGMALALIEHRNVLPVKLLCVCPPSVWPAGNPGQGSLITTPICYLTCPDSVAGPPWRWETATFGAFGHRHFQDKASLVATVQEEMKLS</sequence>
<evidence type="ECO:0000313" key="5">
    <source>
        <dbReference type="Proteomes" id="UP001152797"/>
    </source>
</evidence>
<name>A0A9P1M2P3_9DINO</name>
<keyword evidence="1" id="KW-0472">Membrane</keyword>
<feature type="transmembrane region" description="Helical" evidence="1">
    <location>
        <begin position="429"/>
        <end position="446"/>
    </location>
</feature>
<feature type="transmembrane region" description="Helical" evidence="1">
    <location>
        <begin position="651"/>
        <end position="670"/>
    </location>
</feature>
<dbReference type="SUPFAM" id="SSF53474">
    <property type="entry name" value="alpha/beta-Hydrolases"/>
    <property type="match status" value="1"/>
</dbReference>
<dbReference type="Proteomes" id="UP001152797">
    <property type="component" value="Unassembled WGS sequence"/>
</dbReference>
<feature type="transmembrane region" description="Helical" evidence="1">
    <location>
        <begin position="628"/>
        <end position="645"/>
    </location>
</feature>